<sequence>MYASYCQSKNMVLLLNLILFCYLGMSFGSNDVTEILHKNVLLNRRKRYLIFPKGSNLAISMAGVKALMRAQPTGFNILGEMDCPFALPTDTRLLRKSHYIKKNRREIYSTLDSALTLIGLNGTACVRKMICDAKKYVPMKGKSMIKDILLAVFDFPEEEFNKNNIKCTDELGVSCSISIMEHVLEEMNSNYD</sequence>
<reference evidence="2" key="1">
    <citation type="submission" date="2022-01" db="EMBL/GenBank/DDBJ databases">
        <authorList>
            <person name="King R."/>
        </authorList>
    </citation>
    <scope>NUCLEOTIDE SEQUENCE</scope>
</reference>
<evidence type="ECO:0000256" key="1">
    <source>
        <dbReference type="SAM" id="SignalP"/>
    </source>
</evidence>
<feature type="signal peptide" evidence="1">
    <location>
        <begin position="1"/>
        <end position="28"/>
    </location>
</feature>
<dbReference type="Proteomes" id="UP001153636">
    <property type="component" value="Chromosome 7"/>
</dbReference>
<keyword evidence="1" id="KW-0732">Signal</keyword>
<proteinExistence type="predicted"/>
<dbReference type="InterPro" id="IPR006631">
    <property type="entry name" value="DM4_12"/>
</dbReference>
<name>A0A9P0GH30_9CUCU</name>
<keyword evidence="3" id="KW-1185">Reference proteome</keyword>
<dbReference type="Pfam" id="PF07841">
    <property type="entry name" value="DM4_12"/>
    <property type="match status" value="1"/>
</dbReference>
<dbReference type="EMBL" id="OV651819">
    <property type="protein sequence ID" value="CAH1113419.1"/>
    <property type="molecule type" value="Genomic_DNA"/>
</dbReference>
<dbReference type="OrthoDB" id="8180611at2759"/>
<gene>
    <name evidence="2" type="ORF">PSYICH_LOCUS13962</name>
</gene>
<dbReference type="PANTHER" id="PTHR21253:SF0">
    <property type="entry name" value="F-BOX ONLY PROTEIN 11-RELATED"/>
    <property type="match status" value="1"/>
</dbReference>
<evidence type="ECO:0000313" key="2">
    <source>
        <dbReference type="EMBL" id="CAH1113419.1"/>
    </source>
</evidence>
<dbReference type="AlphaFoldDB" id="A0A9P0GH30"/>
<protein>
    <submittedName>
        <fullName evidence="2">Uncharacterized protein</fullName>
    </submittedName>
</protein>
<organism evidence="2 3">
    <name type="scientific">Psylliodes chrysocephalus</name>
    <dbReference type="NCBI Taxonomy" id="3402493"/>
    <lineage>
        <taxon>Eukaryota</taxon>
        <taxon>Metazoa</taxon>
        <taxon>Ecdysozoa</taxon>
        <taxon>Arthropoda</taxon>
        <taxon>Hexapoda</taxon>
        <taxon>Insecta</taxon>
        <taxon>Pterygota</taxon>
        <taxon>Neoptera</taxon>
        <taxon>Endopterygota</taxon>
        <taxon>Coleoptera</taxon>
        <taxon>Polyphaga</taxon>
        <taxon>Cucujiformia</taxon>
        <taxon>Chrysomeloidea</taxon>
        <taxon>Chrysomelidae</taxon>
        <taxon>Galerucinae</taxon>
        <taxon>Alticini</taxon>
        <taxon>Psylliodes</taxon>
    </lineage>
</organism>
<feature type="chain" id="PRO_5040393342" evidence="1">
    <location>
        <begin position="29"/>
        <end position="192"/>
    </location>
</feature>
<evidence type="ECO:0000313" key="3">
    <source>
        <dbReference type="Proteomes" id="UP001153636"/>
    </source>
</evidence>
<dbReference type="PANTHER" id="PTHR21253">
    <property type="entry name" value="F-BOX ONLY PROTEIN 11-RELATED"/>
    <property type="match status" value="1"/>
</dbReference>
<accession>A0A9P0GH30</accession>